<evidence type="ECO:0000313" key="1">
    <source>
        <dbReference type="EMBL" id="PGH29128.1"/>
    </source>
</evidence>
<organism evidence="1 2">
    <name type="scientific">[Emmonsia] crescens</name>
    <dbReference type="NCBI Taxonomy" id="73230"/>
    <lineage>
        <taxon>Eukaryota</taxon>
        <taxon>Fungi</taxon>
        <taxon>Dikarya</taxon>
        <taxon>Ascomycota</taxon>
        <taxon>Pezizomycotina</taxon>
        <taxon>Eurotiomycetes</taxon>
        <taxon>Eurotiomycetidae</taxon>
        <taxon>Onygenales</taxon>
        <taxon>Ajellomycetaceae</taxon>
        <taxon>Emergomyces</taxon>
    </lineage>
</organism>
<dbReference type="Proteomes" id="UP000226031">
    <property type="component" value="Unassembled WGS sequence"/>
</dbReference>
<keyword evidence="2" id="KW-1185">Reference proteome</keyword>
<reference evidence="1 2" key="1">
    <citation type="submission" date="2017-10" db="EMBL/GenBank/DDBJ databases">
        <title>Comparative genomics in systemic dimorphic fungi from Ajellomycetaceae.</title>
        <authorList>
            <person name="Munoz J.F."/>
            <person name="Mcewen J.G."/>
            <person name="Clay O.K."/>
            <person name="Cuomo C.A."/>
        </authorList>
    </citation>
    <scope>NUCLEOTIDE SEQUENCE [LARGE SCALE GENOMIC DNA]</scope>
    <source>
        <strain evidence="1 2">UAMH4076</strain>
    </source>
</reference>
<protein>
    <submittedName>
        <fullName evidence="1">Uncharacterized protein</fullName>
    </submittedName>
</protein>
<evidence type="ECO:0000313" key="2">
    <source>
        <dbReference type="Proteomes" id="UP000226031"/>
    </source>
</evidence>
<accession>A0A2B7Z7K3</accession>
<gene>
    <name evidence="1" type="ORF">GX50_08133</name>
</gene>
<name>A0A2B7Z7K3_9EURO</name>
<proteinExistence type="predicted"/>
<dbReference type="AlphaFoldDB" id="A0A2B7Z7K3"/>
<comment type="caution">
    <text evidence="1">The sequence shown here is derived from an EMBL/GenBank/DDBJ whole genome shotgun (WGS) entry which is preliminary data.</text>
</comment>
<sequence>MTLRLFRPQVDLDTIVEATSRRWRGRLQGFGDNVTSVNIKQKSPINDWPEQTAVATTWFLLFSIGNSQASIIAMTWGSLLHLRLASVTLAHPALANERISHSNLRVKRNKGLLSDYQNYLLKKEDQQQLDDLGDATGQEKLKKLLRHKLNDIKETRLNSTFASEGRLAGSFFLSKRRANLTNATQLFTTLASQLTEVLPDLRPYVCSAIEKKRDIGGKCLSEQWRQLISSHS</sequence>
<dbReference type="EMBL" id="PDND01000271">
    <property type="protein sequence ID" value="PGH29128.1"/>
    <property type="molecule type" value="Genomic_DNA"/>
</dbReference>